<dbReference type="PANTHER" id="PTHR48312">
    <property type="match status" value="1"/>
</dbReference>
<evidence type="ECO:0008006" key="3">
    <source>
        <dbReference type="Google" id="ProtNLM"/>
    </source>
</evidence>
<reference evidence="1 2" key="1">
    <citation type="submission" date="2014-06" db="EMBL/GenBank/DDBJ databases">
        <title>The Genome of the Aflatoxigenic Filamentous Fungus Aspergillus nomius.</title>
        <authorList>
            <person name="Moore M.G."/>
            <person name="Shannon B.M."/>
            <person name="Brian M.M."/>
        </authorList>
    </citation>
    <scope>NUCLEOTIDE SEQUENCE [LARGE SCALE GENOMIC DNA]</scope>
    <source>
        <strain evidence="1 2">NRRL 13137</strain>
    </source>
</reference>
<dbReference type="InterPro" id="IPR027417">
    <property type="entry name" value="P-loop_NTPase"/>
</dbReference>
<dbReference type="Gene3D" id="3.40.50.300">
    <property type="entry name" value="P-loop containing nucleotide triphosphate hydrolases"/>
    <property type="match status" value="1"/>
</dbReference>
<dbReference type="SUPFAM" id="SSF52540">
    <property type="entry name" value="P-loop containing nucleoside triphosphate hydrolases"/>
    <property type="match status" value="1"/>
</dbReference>
<accession>A0A0L1IMX8</accession>
<gene>
    <name evidence="1" type="ORF">ANOM_011152</name>
</gene>
<dbReference type="Proteomes" id="UP000037505">
    <property type="component" value="Unassembled WGS sequence"/>
</dbReference>
<organism evidence="1 2">
    <name type="scientific">Aspergillus nomiae NRRL (strain ATCC 15546 / NRRL 13137 / CBS 260.88 / M93)</name>
    <dbReference type="NCBI Taxonomy" id="1509407"/>
    <lineage>
        <taxon>Eukaryota</taxon>
        <taxon>Fungi</taxon>
        <taxon>Dikarya</taxon>
        <taxon>Ascomycota</taxon>
        <taxon>Pezizomycotina</taxon>
        <taxon>Eurotiomycetes</taxon>
        <taxon>Eurotiomycetidae</taxon>
        <taxon>Eurotiales</taxon>
        <taxon>Aspergillaceae</taxon>
        <taxon>Aspergillus</taxon>
        <taxon>Aspergillus subgen. Circumdati</taxon>
    </lineage>
</organism>
<name>A0A0L1IMX8_ASPN3</name>
<keyword evidence="2" id="KW-1185">Reference proteome</keyword>
<dbReference type="EMBL" id="JNOM01000563">
    <property type="protein sequence ID" value="KNG80660.1"/>
    <property type="molecule type" value="Genomic_DNA"/>
</dbReference>
<proteinExistence type="predicted"/>
<protein>
    <recommendedName>
        <fullName evidence="3">Sulfotransferase family protein</fullName>
    </recommendedName>
</protein>
<dbReference type="PANTHER" id="PTHR48312:SF1">
    <property type="entry name" value="SULFOTRANSFERASE"/>
    <property type="match status" value="1"/>
</dbReference>
<comment type="caution">
    <text evidence="1">The sequence shown here is derived from an EMBL/GenBank/DDBJ whole genome shotgun (WGS) entry which is preliminary data.</text>
</comment>
<dbReference type="RefSeq" id="XP_015401583.1">
    <property type="nucleotide sequence ID" value="XM_015556408.1"/>
</dbReference>
<sequence length="333" mass="38031">MTRATPPPRFCLLTYPRTGSNLLVKILNLDNQPALAPCKDGGYFFARLNLLRYDMGCAGAHIKDLSEDQRAKEMACIQECLQALTQYVHEAEQQNKGVFFKEHTHMISHPVAKTKFVFGADGIDDEAVLVSQDQSPYNQTLLPDAFLGTLRPTFLIRHPALAFPSYYRAARKADGDLYLRSEQGRRVCRNIMTLRWSRELYNFYVQHFHGTGTLSSAQEEIAWPLVLDADDIMTNPAVVIRFCETLALDPAQLRFQWDKDEQQRRPGLMAFRSTIDGSTGIDVSKASGETIDLDESARQWREEFGEDAGQMIEMYVREAMADYEFLKERRLRA</sequence>
<evidence type="ECO:0000313" key="2">
    <source>
        <dbReference type="Proteomes" id="UP000037505"/>
    </source>
</evidence>
<dbReference type="STRING" id="1509407.A0A0L1IMX8"/>
<dbReference type="GeneID" id="26812956"/>
<dbReference type="OrthoDB" id="3650366at2759"/>
<evidence type="ECO:0000313" key="1">
    <source>
        <dbReference type="EMBL" id="KNG80660.1"/>
    </source>
</evidence>
<dbReference type="AlphaFoldDB" id="A0A0L1IMX8"/>